<dbReference type="EMBL" id="GGMR01003825">
    <property type="protein sequence ID" value="MBY16444.1"/>
    <property type="molecule type" value="Transcribed_RNA"/>
</dbReference>
<organism evidence="2">
    <name type="scientific">Schizaphis graminum</name>
    <name type="common">Green bug aphid</name>
    <dbReference type="NCBI Taxonomy" id="13262"/>
    <lineage>
        <taxon>Eukaryota</taxon>
        <taxon>Metazoa</taxon>
        <taxon>Ecdysozoa</taxon>
        <taxon>Arthropoda</taxon>
        <taxon>Hexapoda</taxon>
        <taxon>Insecta</taxon>
        <taxon>Pterygota</taxon>
        <taxon>Neoptera</taxon>
        <taxon>Paraneoptera</taxon>
        <taxon>Hemiptera</taxon>
        <taxon>Sternorrhyncha</taxon>
        <taxon>Aphidomorpha</taxon>
        <taxon>Aphidoidea</taxon>
        <taxon>Aphididae</taxon>
        <taxon>Aphidini</taxon>
        <taxon>Schizaphis</taxon>
    </lineage>
</organism>
<keyword evidence="1" id="KW-0472">Membrane</keyword>
<accession>A0A2S2NGX3</accession>
<keyword evidence="1" id="KW-1133">Transmembrane helix</keyword>
<keyword evidence="1" id="KW-0812">Transmembrane</keyword>
<feature type="transmembrane region" description="Helical" evidence="1">
    <location>
        <begin position="24"/>
        <end position="42"/>
    </location>
</feature>
<evidence type="ECO:0000313" key="2">
    <source>
        <dbReference type="EMBL" id="MBY16444.1"/>
    </source>
</evidence>
<dbReference type="AlphaFoldDB" id="A0A2S2NGX3"/>
<name>A0A2S2NGX3_SCHGA</name>
<evidence type="ECO:0000256" key="1">
    <source>
        <dbReference type="SAM" id="Phobius"/>
    </source>
</evidence>
<protein>
    <submittedName>
        <fullName evidence="2">Uncharacterized protein</fullName>
    </submittedName>
</protein>
<sequence>MPYSYFIHKLAGQEDLVWLALEKLAVGLSLAIFTLALVYWYVDFYTLIYEPDISEGFRGRRPDNTEWVTDSQTIVHFDQISNGPSGVHCPEFLEQPSGNSNYRNTFNRPSSELCEQSSEQVDDWASTYRIPLSSSYEDVVKRGEAMVPAAVGLPPGLDRGAVAPDQRNDICIDI</sequence>
<reference evidence="2" key="1">
    <citation type="submission" date="2018-04" db="EMBL/GenBank/DDBJ databases">
        <title>Transcriptome of Schizaphis graminum biotype I.</title>
        <authorList>
            <person name="Scully E.D."/>
            <person name="Geib S.M."/>
            <person name="Palmer N.A."/>
            <person name="Koch K."/>
            <person name="Bradshaw J."/>
            <person name="Heng-Moss T."/>
            <person name="Sarath G."/>
        </authorList>
    </citation>
    <scope>NUCLEOTIDE SEQUENCE</scope>
</reference>
<gene>
    <name evidence="2" type="ORF">g.159806</name>
</gene>
<proteinExistence type="predicted"/>